<reference evidence="2" key="1">
    <citation type="submission" date="2021-11" db="EMBL/GenBank/DDBJ databases">
        <title>Draft genome sequence of Alcaligenes endophyticus type strain CCUG 75668T.</title>
        <authorList>
            <person name="Salva-Serra F."/>
            <person name="Duran R.E."/>
            <person name="Seeger M."/>
            <person name="Moore E.R.B."/>
            <person name="Jaen-Luchoro D."/>
        </authorList>
    </citation>
    <scope>NUCLEOTIDE SEQUENCE</scope>
    <source>
        <strain evidence="2">CCUG 75668</strain>
    </source>
</reference>
<dbReference type="Pfam" id="PF08241">
    <property type="entry name" value="Methyltransf_11"/>
    <property type="match status" value="1"/>
</dbReference>
<protein>
    <submittedName>
        <fullName evidence="2">Class I SAM-dependent methyltransferase</fullName>
    </submittedName>
</protein>
<dbReference type="Proteomes" id="UP001168613">
    <property type="component" value="Unassembled WGS sequence"/>
</dbReference>
<evidence type="ECO:0000313" key="2">
    <source>
        <dbReference type="EMBL" id="MDN4122430.1"/>
    </source>
</evidence>
<keyword evidence="3" id="KW-1185">Reference proteome</keyword>
<dbReference type="RefSeq" id="WP_266123352.1">
    <property type="nucleotide sequence ID" value="NZ_JAJHNU010000004.1"/>
</dbReference>
<dbReference type="GO" id="GO:0008168">
    <property type="term" value="F:methyltransferase activity"/>
    <property type="evidence" value="ECO:0007669"/>
    <property type="project" value="UniProtKB-KW"/>
</dbReference>
<keyword evidence="2" id="KW-0808">Transferase</keyword>
<organism evidence="2 3">
    <name type="scientific">Alcaligenes endophyticus</name>
    <dbReference type="NCBI Taxonomy" id="1929088"/>
    <lineage>
        <taxon>Bacteria</taxon>
        <taxon>Pseudomonadati</taxon>
        <taxon>Pseudomonadota</taxon>
        <taxon>Betaproteobacteria</taxon>
        <taxon>Burkholderiales</taxon>
        <taxon>Alcaligenaceae</taxon>
        <taxon>Alcaligenes</taxon>
    </lineage>
</organism>
<dbReference type="SUPFAM" id="SSF53335">
    <property type="entry name" value="S-adenosyl-L-methionine-dependent methyltransferases"/>
    <property type="match status" value="1"/>
</dbReference>
<dbReference type="InterPro" id="IPR013216">
    <property type="entry name" value="Methyltransf_11"/>
</dbReference>
<dbReference type="Gene3D" id="3.40.50.150">
    <property type="entry name" value="Vaccinia Virus protein VP39"/>
    <property type="match status" value="1"/>
</dbReference>
<gene>
    <name evidence="2" type="ORF">LMS43_14135</name>
</gene>
<keyword evidence="2" id="KW-0489">Methyltransferase</keyword>
<sequence length="250" mass="28977">MDQAIFNDFAQWLNSVPGQYARAWQQQQLDRILTTVFGYHAIQIGLPQWQMLGASRISRQWCVVSSTDYAIDRKGLVCADPAYLPFDSQSIDLLVLPHVLEWAADPHQVLREAERVLMPEGRIVISGFNPWSLWGVRDRIPGIEPYLPVSSLDFLSAQRVRDWLRLLSFDIEETMYGCYAPLCREQSWQHRWQRLDAWGGRWWPIAGAVYMVLAVKRVQAVRMVGPSWQTKKRRMRRRPVVVAGGARLKE</sequence>
<dbReference type="EMBL" id="JAJHNU010000004">
    <property type="protein sequence ID" value="MDN4122430.1"/>
    <property type="molecule type" value="Genomic_DNA"/>
</dbReference>
<evidence type="ECO:0000259" key="1">
    <source>
        <dbReference type="Pfam" id="PF08241"/>
    </source>
</evidence>
<name>A0ABT8EMB7_9BURK</name>
<accession>A0ABT8EMB7</accession>
<proteinExistence type="predicted"/>
<dbReference type="InterPro" id="IPR029063">
    <property type="entry name" value="SAM-dependent_MTases_sf"/>
</dbReference>
<evidence type="ECO:0000313" key="3">
    <source>
        <dbReference type="Proteomes" id="UP001168613"/>
    </source>
</evidence>
<feature type="domain" description="Methyltransferase type 11" evidence="1">
    <location>
        <begin position="75"/>
        <end position="125"/>
    </location>
</feature>
<comment type="caution">
    <text evidence="2">The sequence shown here is derived from an EMBL/GenBank/DDBJ whole genome shotgun (WGS) entry which is preliminary data.</text>
</comment>
<dbReference type="GO" id="GO:0032259">
    <property type="term" value="P:methylation"/>
    <property type="evidence" value="ECO:0007669"/>
    <property type="project" value="UniProtKB-KW"/>
</dbReference>